<feature type="transmembrane region" description="Helical" evidence="8">
    <location>
        <begin position="149"/>
        <end position="169"/>
    </location>
</feature>
<evidence type="ECO:0000256" key="8">
    <source>
        <dbReference type="SAM" id="Phobius"/>
    </source>
</evidence>
<feature type="transmembrane region" description="Helical" evidence="8">
    <location>
        <begin position="270"/>
        <end position="295"/>
    </location>
</feature>
<dbReference type="GO" id="GO:0033214">
    <property type="term" value="P:siderophore-iron import into cell"/>
    <property type="evidence" value="ECO:0007669"/>
    <property type="project" value="TreeGrafter"/>
</dbReference>
<dbReference type="PANTHER" id="PTHR30472">
    <property type="entry name" value="FERRIC ENTEROBACTIN TRANSPORT SYSTEM PERMEASE PROTEIN"/>
    <property type="match status" value="1"/>
</dbReference>
<dbReference type="SUPFAM" id="SSF81345">
    <property type="entry name" value="ABC transporter involved in vitamin B12 uptake, BtuC"/>
    <property type="match status" value="1"/>
</dbReference>
<gene>
    <name evidence="9" type="ORF">CSPHI_01715</name>
</gene>
<sequence>MTRGRAGVGPIVLRFGTCSVRMRIRDIAVFWGLVLALIVLAGMSVGVGPASAGLGDFWRAMTSGEPVGGMDAVMKWRIPRIGVAVAGGALLALGGALFQVLTRNPLGSPDIIGFNTGAYTGALLATLLLPPTAGRELRIGAVRLYLGDYVPAVGAFAGGLACAALVLGLARVRSGGMSHRLVVIGIAVSATLTALNAFIIMKTDVNYASSMTSWSFGTLNGMRPPDAVFVTCCLVLAALICPWAAHVGAALRCHDDLAVAIGSPVTRHRVLFVFLGVAVTAVVTSVVGPVMFVALTAPHIARGITRSPGLVLGCTAAVGAMLLLAADTLARLGAIELPAGVVTMILGGGYFFWLLLRLQHST</sequence>
<proteinExistence type="inferred from homology"/>
<protein>
    <recommendedName>
        <fullName evidence="11">Iron ABC transporter permease</fullName>
    </recommendedName>
</protein>
<evidence type="ECO:0000256" key="5">
    <source>
        <dbReference type="ARBA" id="ARBA00022692"/>
    </source>
</evidence>
<comment type="subcellular location">
    <subcellularLocation>
        <location evidence="1">Cell membrane</location>
        <topology evidence="1">Multi-pass membrane protein</topology>
    </subcellularLocation>
</comment>
<keyword evidence="3" id="KW-0813">Transport</keyword>
<evidence type="ECO:0000313" key="10">
    <source>
        <dbReference type="Proteomes" id="UP000185469"/>
    </source>
</evidence>
<dbReference type="AlphaFoldDB" id="A0A1L7CW24"/>
<dbReference type="Pfam" id="PF01032">
    <property type="entry name" value="FecCD"/>
    <property type="match status" value="1"/>
</dbReference>
<dbReference type="CDD" id="cd06550">
    <property type="entry name" value="TM_ABC_iron-siderophores_like"/>
    <property type="match status" value="1"/>
</dbReference>
<dbReference type="Gene3D" id="1.10.3470.10">
    <property type="entry name" value="ABC transporter involved in vitamin B12 uptake, BtuC"/>
    <property type="match status" value="1"/>
</dbReference>
<evidence type="ECO:0000313" key="9">
    <source>
        <dbReference type="EMBL" id="APT90010.1"/>
    </source>
</evidence>
<dbReference type="EMBL" id="CP009248">
    <property type="protein sequence ID" value="APT90010.1"/>
    <property type="molecule type" value="Genomic_DNA"/>
</dbReference>
<evidence type="ECO:0008006" key="11">
    <source>
        <dbReference type="Google" id="ProtNLM"/>
    </source>
</evidence>
<dbReference type="GO" id="GO:0022857">
    <property type="term" value="F:transmembrane transporter activity"/>
    <property type="evidence" value="ECO:0007669"/>
    <property type="project" value="InterPro"/>
</dbReference>
<keyword evidence="7 8" id="KW-0472">Membrane</keyword>
<keyword evidence="10" id="KW-1185">Reference proteome</keyword>
<dbReference type="Proteomes" id="UP000185469">
    <property type="component" value="Chromosome"/>
</dbReference>
<feature type="transmembrane region" description="Helical" evidence="8">
    <location>
        <begin position="29"/>
        <end position="52"/>
    </location>
</feature>
<evidence type="ECO:0000256" key="1">
    <source>
        <dbReference type="ARBA" id="ARBA00004651"/>
    </source>
</evidence>
<dbReference type="STRING" id="1437874.CSPHI_01715"/>
<keyword evidence="5 8" id="KW-0812">Transmembrane</keyword>
<evidence type="ECO:0000256" key="2">
    <source>
        <dbReference type="ARBA" id="ARBA00007935"/>
    </source>
</evidence>
<keyword evidence="6 8" id="KW-1133">Transmembrane helix</keyword>
<dbReference type="GO" id="GO:0005886">
    <property type="term" value="C:plasma membrane"/>
    <property type="evidence" value="ECO:0007669"/>
    <property type="project" value="UniProtKB-SubCell"/>
</dbReference>
<feature type="transmembrane region" description="Helical" evidence="8">
    <location>
        <begin position="112"/>
        <end position="129"/>
    </location>
</feature>
<dbReference type="KEGG" id="csph:CSPHI_01715"/>
<organism evidence="9 10">
    <name type="scientific">Corynebacterium sphenisci DSM 44792</name>
    <dbReference type="NCBI Taxonomy" id="1437874"/>
    <lineage>
        <taxon>Bacteria</taxon>
        <taxon>Bacillati</taxon>
        <taxon>Actinomycetota</taxon>
        <taxon>Actinomycetes</taxon>
        <taxon>Mycobacteriales</taxon>
        <taxon>Corynebacteriaceae</taxon>
        <taxon>Corynebacterium</taxon>
    </lineage>
</organism>
<feature type="transmembrane region" description="Helical" evidence="8">
    <location>
        <begin position="181"/>
        <end position="201"/>
    </location>
</feature>
<dbReference type="InterPro" id="IPR037294">
    <property type="entry name" value="ABC_BtuC-like"/>
</dbReference>
<evidence type="ECO:0000256" key="4">
    <source>
        <dbReference type="ARBA" id="ARBA00022475"/>
    </source>
</evidence>
<feature type="transmembrane region" description="Helical" evidence="8">
    <location>
        <begin position="337"/>
        <end position="356"/>
    </location>
</feature>
<keyword evidence="4" id="KW-1003">Cell membrane</keyword>
<evidence type="ECO:0000256" key="6">
    <source>
        <dbReference type="ARBA" id="ARBA00022989"/>
    </source>
</evidence>
<accession>A0A1L7CW24</accession>
<feature type="transmembrane region" description="Helical" evidence="8">
    <location>
        <begin position="227"/>
        <end position="249"/>
    </location>
</feature>
<feature type="transmembrane region" description="Helical" evidence="8">
    <location>
        <begin position="81"/>
        <end position="100"/>
    </location>
</feature>
<dbReference type="PANTHER" id="PTHR30472:SF24">
    <property type="entry name" value="FERRIC ENTEROBACTIN TRANSPORT SYSTEM PERMEASE PROTEIN FEPG"/>
    <property type="match status" value="1"/>
</dbReference>
<comment type="similarity">
    <text evidence="2">Belongs to the binding-protein-dependent transport system permease family. FecCD subfamily.</text>
</comment>
<reference evidence="9 10" key="1">
    <citation type="submission" date="2014-08" db="EMBL/GenBank/DDBJ databases">
        <title>Complete genome sequence of Corynebacterium sphenisci CECT 5990(T) (=DSM 44792(T)), isolated from healthy wild penguins.</title>
        <authorList>
            <person name="Ruckert C."/>
            <person name="Albersmeier A."/>
            <person name="Winkler A."/>
            <person name="Kalinowski J."/>
        </authorList>
    </citation>
    <scope>NUCLEOTIDE SEQUENCE [LARGE SCALE GENOMIC DNA]</scope>
    <source>
        <strain evidence="9 10">DSM 44792</strain>
    </source>
</reference>
<feature type="transmembrane region" description="Helical" evidence="8">
    <location>
        <begin position="307"/>
        <end position="325"/>
    </location>
</feature>
<evidence type="ECO:0000256" key="7">
    <source>
        <dbReference type="ARBA" id="ARBA00023136"/>
    </source>
</evidence>
<evidence type="ECO:0000256" key="3">
    <source>
        <dbReference type="ARBA" id="ARBA00022448"/>
    </source>
</evidence>
<dbReference type="InterPro" id="IPR000522">
    <property type="entry name" value="ABC_transptr_permease_BtuC"/>
</dbReference>
<name>A0A1L7CW24_9CORY</name>